<sequence length="59" mass="6807">MVLKPMFLTFKSIGNSNNSGHSNRNTLNDKNMQNLPIFFVFATQETSTDEYVKYKEVLC</sequence>
<evidence type="ECO:0000313" key="1">
    <source>
        <dbReference type="EMBL" id="PMC23203.1"/>
    </source>
</evidence>
<proteinExistence type="predicted"/>
<evidence type="ECO:0000313" key="2">
    <source>
        <dbReference type="Proteomes" id="UP000235564"/>
    </source>
</evidence>
<protein>
    <submittedName>
        <fullName evidence="1">Uncharacterized protein</fullName>
    </submittedName>
</protein>
<comment type="caution">
    <text evidence="1">The sequence shown here is derived from an EMBL/GenBank/DDBJ whole genome shotgun (WGS) entry which is preliminary data.</text>
</comment>
<dbReference type="Proteomes" id="UP000235564">
    <property type="component" value="Unassembled WGS sequence"/>
</dbReference>
<gene>
    <name evidence="1" type="ORF">CJ231_11050</name>
</gene>
<reference evidence="1 2" key="1">
    <citation type="submission" date="2017-09" db="EMBL/GenBank/DDBJ databases">
        <title>Bacterial strain isolated from the female urinary microbiota.</title>
        <authorList>
            <person name="Thomas-White K."/>
            <person name="Kumar N."/>
            <person name="Forster S."/>
            <person name="Putonti C."/>
            <person name="Lawley T."/>
            <person name="Wolfe A.J."/>
        </authorList>
    </citation>
    <scope>NUCLEOTIDE SEQUENCE [LARGE SCALE GENOMIC DNA]</scope>
    <source>
        <strain evidence="1 2">UMB0536</strain>
    </source>
</reference>
<organism evidence="1 2">
    <name type="scientific">Hoylesella buccalis</name>
    <dbReference type="NCBI Taxonomy" id="28127"/>
    <lineage>
        <taxon>Bacteria</taxon>
        <taxon>Pseudomonadati</taxon>
        <taxon>Bacteroidota</taxon>
        <taxon>Bacteroidia</taxon>
        <taxon>Bacteroidales</taxon>
        <taxon>Prevotellaceae</taxon>
        <taxon>Hoylesella</taxon>
    </lineage>
</organism>
<dbReference type="EMBL" id="PNGJ01000010">
    <property type="protein sequence ID" value="PMC23203.1"/>
    <property type="molecule type" value="Genomic_DNA"/>
</dbReference>
<dbReference type="AlphaFoldDB" id="A0A2N6QNW3"/>
<name>A0A2N6QNW3_9BACT</name>
<accession>A0A2N6QNW3</accession>